<organism evidence="1 2">
    <name type="scientific">Rhodovulum imhoffii</name>
    <dbReference type="NCBI Taxonomy" id="365340"/>
    <lineage>
        <taxon>Bacteria</taxon>
        <taxon>Pseudomonadati</taxon>
        <taxon>Pseudomonadota</taxon>
        <taxon>Alphaproteobacteria</taxon>
        <taxon>Rhodobacterales</taxon>
        <taxon>Paracoccaceae</taxon>
        <taxon>Rhodovulum</taxon>
    </lineage>
</organism>
<comment type="caution">
    <text evidence="1">The sequence shown here is derived from an EMBL/GenBank/DDBJ whole genome shotgun (WGS) entry which is preliminary data.</text>
</comment>
<keyword evidence="2" id="KW-1185">Reference proteome</keyword>
<dbReference type="SUPFAM" id="SSF54593">
    <property type="entry name" value="Glyoxalase/Bleomycin resistance protein/Dihydroxybiphenyl dioxygenase"/>
    <property type="match status" value="1"/>
</dbReference>
<dbReference type="RefSeq" id="WP_107892665.1">
    <property type="nucleotide sequence ID" value="NZ_NHSI01000032.1"/>
</dbReference>
<proteinExistence type="predicted"/>
<dbReference type="Gene3D" id="3.10.180.10">
    <property type="entry name" value="2,3-Dihydroxybiphenyl 1,2-Dioxygenase, domain 1"/>
    <property type="match status" value="1"/>
</dbReference>
<gene>
    <name evidence="1" type="ORF">C8N32_109113</name>
</gene>
<evidence type="ECO:0000313" key="1">
    <source>
        <dbReference type="EMBL" id="PTN01989.1"/>
    </source>
</evidence>
<dbReference type="AlphaFoldDB" id="A0A2T5BRS7"/>
<accession>A0A2T5BRS7</accession>
<dbReference type="Proteomes" id="UP000243859">
    <property type="component" value="Unassembled WGS sequence"/>
</dbReference>
<dbReference type="OrthoDB" id="9798430at2"/>
<sequence>MTPQRASFITFGVTDLPRTFCAIPGWRPAQEREGNSFYRLNGQVRALFGRAVLAADQGRPEAMPGTVGGALAQNFVTGAEAGAACKAALGAGAMVRKCPQKVFRGGCSGCYAGPDRHVWEVAMNPFWTLGDDVAQTLPAPT</sequence>
<name>A0A2T5BRS7_9RHOB</name>
<dbReference type="EMBL" id="QAAA01000009">
    <property type="protein sequence ID" value="PTN01989.1"/>
    <property type="molecule type" value="Genomic_DNA"/>
</dbReference>
<evidence type="ECO:0000313" key="2">
    <source>
        <dbReference type="Proteomes" id="UP000243859"/>
    </source>
</evidence>
<reference evidence="1 2" key="1">
    <citation type="submission" date="2018-04" db="EMBL/GenBank/DDBJ databases">
        <title>Genomic Encyclopedia of Archaeal and Bacterial Type Strains, Phase II (KMG-II): from individual species to whole genera.</title>
        <authorList>
            <person name="Goeker M."/>
        </authorList>
    </citation>
    <scope>NUCLEOTIDE SEQUENCE [LARGE SCALE GENOMIC DNA]</scope>
    <source>
        <strain evidence="1 2">DSM 18064</strain>
    </source>
</reference>
<protein>
    <submittedName>
        <fullName evidence="1">Uncharacterized protein</fullName>
    </submittedName>
</protein>
<dbReference type="InterPro" id="IPR029068">
    <property type="entry name" value="Glyas_Bleomycin-R_OHBP_Dase"/>
</dbReference>